<feature type="transmembrane region" description="Helical" evidence="11">
    <location>
        <begin position="691"/>
        <end position="712"/>
    </location>
</feature>
<comment type="caution">
    <text evidence="12">The sequence shown here is derived from an EMBL/GenBank/DDBJ whole genome shotgun (WGS) entry which is preliminary data.</text>
</comment>
<feature type="coiled-coil region" evidence="9">
    <location>
        <begin position="19"/>
        <end position="67"/>
    </location>
</feature>
<dbReference type="Pfam" id="PF00209">
    <property type="entry name" value="SNF"/>
    <property type="match status" value="1"/>
</dbReference>
<evidence type="ECO:0000313" key="12">
    <source>
        <dbReference type="EMBL" id="KAL3072104.1"/>
    </source>
</evidence>
<gene>
    <name evidence="12" type="ORF">niasHS_016279</name>
</gene>
<feature type="binding site" evidence="7">
    <location>
        <position position="466"/>
    </location>
    <ligand>
        <name>Na(+)</name>
        <dbReference type="ChEBI" id="CHEBI:29101"/>
        <label>1</label>
    </ligand>
</feature>
<keyword evidence="9" id="KW-0175">Coiled coil</keyword>
<dbReference type="GO" id="GO:0015293">
    <property type="term" value="F:symporter activity"/>
    <property type="evidence" value="ECO:0007669"/>
    <property type="project" value="UniProtKB-KW"/>
</dbReference>
<feature type="transmembrane region" description="Helical" evidence="11">
    <location>
        <begin position="491"/>
        <end position="513"/>
    </location>
</feature>
<dbReference type="EMBL" id="JBICCN010000374">
    <property type="protein sequence ID" value="KAL3072104.1"/>
    <property type="molecule type" value="Genomic_DNA"/>
</dbReference>
<dbReference type="SUPFAM" id="SSF161070">
    <property type="entry name" value="SNF-like"/>
    <property type="match status" value="1"/>
</dbReference>
<keyword evidence="3 11" id="KW-0812">Transmembrane</keyword>
<feature type="transmembrane region" description="Helical" evidence="11">
    <location>
        <begin position="384"/>
        <end position="401"/>
    </location>
</feature>
<feature type="disulfide bond" evidence="8">
    <location>
        <begin position="325"/>
        <end position="335"/>
    </location>
</feature>
<keyword evidence="6 11" id="KW-0472">Membrane</keyword>
<evidence type="ECO:0000256" key="5">
    <source>
        <dbReference type="ARBA" id="ARBA00022989"/>
    </source>
</evidence>
<feature type="region of interest" description="Disordered" evidence="10">
    <location>
        <begin position="853"/>
        <end position="893"/>
    </location>
</feature>
<evidence type="ECO:0000256" key="7">
    <source>
        <dbReference type="PIRSR" id="PIRSR600175-1"/>
    </source>
</evidence>
<accession>A0ABD2HUT3</accession>
<feature type="binding site" evidence="7">
    <location>
        <position position="567"/>
    </location>
    <ligand>
        <name>Na(+)</name>
        <dbReference type="ChEBI" id="CHEBI:29101"/>
        <label>1</label>
    </ligand>
</feature>
<feature type="region of interest" description="Disordered" evidence="10">
    <location>
        <begin position="1042"/>
        <end position="1091"/>
    </location>
</feature>
<evidence type="ECO:0000313" key="13">
    <source>
        <dbReference type="Proteomes" id="UP001620645"/>
    </source>
</evidence>
<feature type="binding site" evidence="7">
    <location>
        <position position="222"/>
    </location>
    <ligand>
        <name>Na(+)</name>
        <dbReference type="ChEBI" id="CHEBI:29101"/>
        <label>1</label>
    </ligand>
</feature>
<keyword evidence="5 11" id="KW-1133">Transmembrane helix</keyword>
<dbReference type="AlphaFoldDB" id="A0ABD2HUT3"/>
<dbReference type="GO" id="GO:0016020">
    <property type="term" value="C:membrane"/>
    <property type="evidence" value="ECO:0007669"/>
    <property type="project" value="UniProtKB-SubCell"/>
</dbReference>
<evidence type="ECO:0000256" key="3">
    <source>
        <dbReference type="ARBA" id="ARBA00022692"/>
    </source>
</evidence>
<feature type="compositionally biased region" description="Polar residues" evidence="10">
    <location>
        <begin position="1080"/>
        <end position="1091"/>
    </location>
</feature>
<evidence type="ECO:0000256" key="1">
    <source>
        <dbReference type="ARBA" id="ARBA00004141"/>
    </source>
</evidence>
<feature type="transmembrane region" description="Helical" evidence="11">
    <location>
        <begin position="236"/>
        <end position="257"/>
    </location>
</feature>
<name>A0ABD2HUT3_HETSC</name>
<feature type="transmembrane region" description="Helical" evidence="11">
    <location>
        <begin position="732"/>
        <end position="753"/>
    </location>
</feature>
<keyword evidence="2" id="KW-0813">Transport</keyword>
<organism evidence="12 13">
    <name type="scientific">Heterodera schachtii</name>
    <name type="common">Sugarbeet cyst nematode worm</name>
    <name type="synonym">Tylenchus schachtii</name>
    <dbReference type="NCBI Taxonomy" id="97005"/>
    <lineage>
        <taxon>Eukaryota</taxon>
        <taxon>Metazoa</taxon>
        <taxon>Ecdysozoa</taxon>
        <taxon>Nematoda</taxon>
        <taxon>Chromadorea</taxon>
        <taxon>Rhabditida</taxon>
        <taxon>Tylenchina</taxon>
        <taxon>Tylenchomorpha</taxon>
        <taxon>Tylenchoidea</taxon>
        <taxon>Heteroderidae</taxon>
        <taxon>Heteroderinae</taxon>
        <taxon>Heterodera</taxon>
    </lineage>
</organism>
<evidence type="ECO:0000256" key="8">
    <source>
        <dbReference type="PIRSR" id="PIRSR600175-2"/>
    </source>
</evidence>
<dbReference type="InterPro" id="IPR000175">
    <property type="entry name" value="Na/ntran_symport"/>
</dbReference>
<feature type="binding site" evidence="7">
    <location>
        <position position="215"/>
    </location>
    <ligand>
        <name>Na(+)</name>
        <dbReference type="ChEBI" id="CHEBI:29101"/>
        <label>1</label>
    </ligand>
</feature>
<evidence type="ECO:0000256" key="9">
    <source>
        <dbReference type="SAM" id="Coils"/>
    </source>
</evidence>
<feature type="compositionally biased region" description="Acidic residues" evidence="10">
    <location>
        <begin position="874"/>
        <end position="888"/>
    </location>
</feature>
<feature type="region of interest" description="Disordered" evidence="10">
    <location>
        <begin position="773"/>
        <end position="793"/>
    </location>
</feature>
<keyword evidence="7" id="KW-0915">Sodium</keyword>
<feature type="transmembrane region" description="Helical" evidence="11">
    <location>
        <begin position="631"/>
        <end position="648"/>
    </location>
</feature>
<proteinExistence type="predicted"/>
<feature type="transmembrane region" description="Helical" evidence="11">
    <location>
        <begin position="551"/>
        <end position="573"/>
    </location>
</feature>
<keyword evidence="13" id="KW-1185">Reference proteome</keyword>
<keyword evidence="8" id="KW-1015">Disulfide bond</keyword>
<dbReference type="PRINTS" id="PR00176">
    <property type="entry name" value="NANEUSMPORT"/>
</dbReference>
<keyword evidence="4" id="KW-0769">Symport</keyword>
<sequence>MSHSSIQCETPFAVGSEPKTALQCQIDRLQNRKTKIECNSHIPVKKMQELDNFLVELKMQLEANELEGAAMLYIKCLALMEELERLHHAEAVQSVAAKLTPSNNASSCPAPPQLAPPCLTIFVPSKQQQQEEAATVTMPTPADNSAIRQNRFLHFAGKGPKRASRGHNAVNRRSLWNRITDRGMRRLRDRASGARADEVRDLWNTQIEFFLSCLGFIVGGGNTLRFPAMIFEFGGIFFIPHLFFMVIFGFPLVYMHLTIGQYSGLSASAAFYKMMPIASGIGWALVLLALPVSIYYIFYVAWGFYYLWFALHGIFEQDGMVWEHCKPEWVKQFNCCELTTTVNGELCGGYGTQTMPAPEAFFYFQVLNRTMDIQSTALGQIQEHLLISLIISWIIVFFGVFKGLGSIGWAVSFTATLPYFLLIILLLRSVSLEGASSGLVYLFKPEFKKLWSLKLWRKAAEQVFYSLGIDAGPLISMASFSRYRNNIYRDAVLLVTIDTLTSVLCGMVIFSFIGFMTTQQGIRIQDIQRLDPTYIAFTVYPGVTSYLEWGFVWAILFYIILTVSALDAEFAWLEMIAASIMNKFGSKQKRLENRLLIMLCVFCFLCGIPLCTRGGIYIFHAIENLNSNWNSFFLSLIQVLLVCHVYGVDKFLEDIADMLRIQKLPSVDFFSSREHFMWRKFMHIIGPTGSYIKWMWSMFTPIVLTMLLIASILDYERVTFNGIILPIEYELIAWIVMIGPLLIVPGTAIYNIWDARRKNKPLKSVFNGSFRKRELDDEESKQPKHTQQQEGGLYDYIDPLSRGASTKSGVNRISRRSGIMPWQNEQQLQQKHSASVIIDDDQKYQQVRERLRRWTEEEGSSSIGIQRSLTDRPEIEDDSAEENLEDESHDNRMPGRIREWHQQQLHGIAVSSSSSPTPPPLDYQCYQQQQKLTDTSISDNQRKCESPFLFGPPPMQAILPAGSIHSGHPTDAVDRCRNETAATSDIIKTKITRQHGGSGIIGQNDNKNLGIQKFHQSSSAIELDEFGKSCLGSVSVFNVPFQQQQQQHHDQQFSLSSPIRTQPNLRSSNLTRQKLKRPQPITQRMTNKNNE</sequence>
<protein>
    <recommendedName>
        <fullName evidence="14">Transporter</fullName>
    </recommendedName>
</protein>
<evidence type="ECO:0000256" key="10">
    <source>
        <dbReference type="SAM" id="MobiDB-lite"/>
    </source>
</evidence>
<feature type="transmembrane region" description="Helical" evidence="11">
    <location>
        <begin position="407"/>
        <end position="427"/>
    </location>
</feature>
<dbReference type="Proteomes" id="UP001620645">
    <property type="component" value="Unassembled WGS sequence"/>
</dbReference>
<reference evidence="12 13" key="1">
    <citation type="submission" date="2024-10" db="EMBL/GenBank/DDBJ databases">
        <authorList>
            <person name="Kim D."/>
        </authorList>
    </citation>
    <scope>NUCLEOTIDE SEQUENCE [LARGE SCALE GENOMIC DNA]</scope>
    <source>
        <strain evidence="12">Taebaek</strain>
    </source>
</reference>
<dbReference type="InterPro" id="IPR037272">
    <property type="entry name" value="SNS_sf"/>
</dbReference>
<dbReference type="PANTHER" id="PTHR11616:SF324">
    <property type="entry name" value="SODIUM-DEPENDENT TRANSPORTER SNF-12"/>
    <property type="match status" value="1"/>
</dbReference>
<evidence type="ECO:0008006" key="14">
    <source>
        <dbReference type="Google" id="ProtNLM"/>
    </source>
</evidence>
<evidence type="ECO:0000256" key="4">
    <source>
        <dbReference type="ARBA" id="ARBA00022847"/>
    </source>
</evidence>
<evidence type="ECO:0000256" key="6">
    <source>
        <dbReference type="ARBA" id="ARBA00023136"/>
    </source>
</evidence>
<feature type="transmembrane region" description="Helical" evidence="11">
    <location>
        <begin position="594"/>
        <end position="619"/>
    </location>
</feature>
<comment type="subcellular location">
    <subcellularLocation>
        <location evidence="1">Membrane</location>
        <topology evidence="1">Multi-pass membrane protein</topology>
    </subcellularLocation>
</comment>
<feature type="compositionally biased region" description="Polar residues" evidence="10">
    <location>
        <begin position="1053"/>
        <end position="1072"/>
    </location>
</feature>
<keyword evidence="7" id="KW-0479">Metal-binding</keyword>
<dbReference type="PANTHER" id="PTHR11616">
    <property type="entry name" value="SODIUM/CHLORIDE DEPENDENT TRANSPORTER"/>
    <property type="match status" value="1"/>
</dbReference>
<feature type="binding site" evidence="7">
    <location>
        <position position="218"/>
    </location>
    <ligand>
        <name>Na(+)</name>
        <dbReference type="ChEBI" id="CHEBI:29101"/>
        <label>1</label>
    </ligand>
</feature>
<dbReference type="PROSITE" id="PS50267">
    <property type="entry name" value="NA_NEUROTRAN_SYMP_3"/>
    <property type="match status" value="1"/>
</dbReference>
<evidence type="ECO:0000256" key="2">
    <source>
        <dbReference type="ARBA" id="ARBA00022448"/>
    </source>
</evidence>
<evidence type="ECO:0000256" key="11">
    <source>
        <dbReference type="SAM" id="Phobius"/>
    </source>
</evidence>
<dbReference type="CDD" id="cd10324">
    <property type="entry name" value="SLC6sbd"/>
    <property type="match status" value="1"/>
</dbReference>